<dbReference type="EMBL" id="BSFN01000024">
    <property type="protein sequence ID" value="GLK91680.1"/>
    <property type="molecule type" value="Genomic_DNA"/>
</dbReference>
<dbReference type="PANTHER" id="PTHR34478">
    <property type="entry name" value="PROTEIN LEMA"/>
    <property type="match status" value="1"/>
</dbReference>
<evidence type="ECO:0000313" key="7">
    <source>
        <dbReference type="EMBL" id="GLK91680.1"/>
    </source>
</evidence>
<organism evidence="7 8">
    <name type="scientific">Pseudomonas turukhanskensis</name>
    <dbReference type="NCBI Taxonomy" id="1806536"/>
    <lineage>
        <taxon>Bacteria</taxon>
        <taxon>Pseudomonadati</taxon>
        <taxon>Pseudomonadota</taxon>
        <taxon>Gammaproteobacteria</taxon>
        <taxon>Pseudomonadales</taxon>
        <taxon>Pseudomonadaceae</taxon>
        <taxon>Pseudomonas</taxon>
    </lineage>
</organism>
<evidence type="ECO:0000256" key="4">
    <source>
        <dbReference type="ARBA" id="ARBA00022989"/>
    </source>
</evidence>
<evidence type="ECO:0000256" key="6">
    <source>
        <dbReference type="SAM" id="Phobius"/>
    </source>
</evidence>
<feature type="transmembrane region" description="Helical" evidence="6">
    <location>
        <begin position="6"/>
        <end position="24"/>
    </location>
</feature>
<evidence type="ECO:0000256" key="1">
    <source>
        <dbReference type="ARBA" id="ARBA00004167"/>
    </source>
</evidence>
<gene>
    <name evidence="7" type="ORF">GCM10017655_47440</name>
</gene>
<comment type="caution">
    <text evidence="7">The sequence shown here is derived from an EMBL/GenBank/DDBJ whole genome shotgun (WGS) entry which is preliminary data.</text>
</comment>
<dbReference type="PANTHER" id="PTHR34478:SF2">
    <property type="entry name" value="MEMBRANE PROTEIN"/>
    <property type="match status" value="1"/>
</dbReference>
<evidence type="ECO:0000256" key="5">
    <source>
        <dbReference type="ARBA" id="ARBA00023136"/>
    </source>
</evidence>
<sequence length="188" mass="20525">MQGMVVWAAIAGALLVVAGVIWGYNRLVFNRVRVAAAWSDIDVQLKRRSSLIPQLVDCLKAYMAHESATLTALTEQRSRAQRVEGSAAPERGAAEGQVSATLKQVMARAEAYPDLKADAVFLDLQRTLSEVEDQIQMARRYYNGAVRELNILVESVPTNLLAKAFGFSGAAYFALDDAGQAQSPTMEF</sequence>
<keyword evidence="5 6" id="KW-0472">Membrane</keyword>
<reference evidence="7" key="2">
    <citation type="submission" date="2023-01" db="EMBL/GenBank/DDBJ databases">
        <authorList>
            <person name="Sun Q."/>
            <person name="Evtushenko L."/>
        </authorList>
    </citation>
    <scope>NUCLEOTIDE SEQUENCE</scope>
    <source>
        <strain evidence="7">VKM B-2935</strain>
    </source>
</reference>
<dbReference type="GO" id="GO:0016020">
    <property type="term" value="C:membrane"/>
    <property type="evidence" value="ECO:0007669"/>
    <property type="project" value="UniProtKB-SubCell"/>
</dbReference>
<protein>
    <submittedName>
        <fullName evidence="7">Membrane protein</fullName>
    </submittedName>
</protein>
<evidence type="ECO:0000256" key="2">
    <source>
        <dbReference type="ARBA" id="ARBA00008854"/>
    </source>
</evidence>
<dbReference type="SUPFAM" id="SSF140478">
    <property type="entry name" value="LemA-like"/>
    <property type="match status" value="1"/>
</dbReference>
<keyword evidence="4 6" id="KW-1133">Transmembrane helix</keyword>
<dbReference type="Proteomes" id="UP001143328">
    <property type="component" value="Unassembled WGS sequence"/>
</dbReference>
<dbReference type="RefSeq" id="WP_271197939.1">
    <property type="nucleotide sequence ID" value="NZ_BSFN01000024.1"/>
</dbReference>
<comment type="similarity">
    <text evidence="2">Belongs to the LemA family.</text>
</comment>
<dbReference type="InterPro" id="IPR023353">
    <property type="entry name" value="LemA-like_dom_sf"/>
</dbReference>
<name>A0A9W6K8V9_9PSED</name>
<proteinExistence type="inferred from homology"/>
<reference evidence="7" key="1">
    <citation type="journal article" date="2014" name="Int. J. Syst. Evol. Microbiol.">
        <title>Complete genome sequence of Corynebacterium casei LMG S-19264T (=DSM 44701T), isolated from a smear-ripened cheese.</title>
        <authorList>
            <consortium name="US DOE Joint Genome Institute (JGI-PGF)"/>
            <person name="Walter F."/>
            <person name="Albersmeier A."/>
            <person name="Kalinowski J."/>
            <person name="Ruckert C."/>
        </authorList>
    </citation>
    <scope>NUCLEOTIDE SEQUENCE</scope>
    <source>
        <strain evidence="7">VKM B-2935</strain>
    </source>
</reference>
<accession>A0A9W6K8V9</accession>
<keyword evidence="8" id="KW-1185">Reference proteome</keyword>
<dbReference type="Gene3D" id="1.20.1440.20">
    <property type="entry name" value="LemA-like domain"/>
    <property type="match status" value="1"/>
</dbReference>
<evidence type="ECO:0000256" key="3">
    <source>
        <dbReference type="ARBA" id="ARBA00022692"/>
    </source>
</evidence>
<dbReference type="InterPro" id="IPR007156">
    <property type="entry name" value="MamQ_LemA"/>
</dbReference>
<dbReference type="Pfam" id="PF04011">
    <property type="entry name" value="LemA"/>
    <property type="match status" value="1"/>
</dbReference>
<keyword evidence="3 6" id="KW-0812">Transmembrane</keyword>
<dbReference type="AlphaFoldDB" id="A0A9W6K8V9"/>
<evidence type="ECO:0000313" key="8">
    <source>
        <dbReference type="Proteomes" id="UP001143328"/>
    </source>
</evidence>
<comment type="subcellular location">
    <subcellularLocation>
        <location evidence="1">Membrane</location>
        <topology evidence="1">Single-pass membrane protein</topology>
    </subcellularLocation>
</comment>